<keyword evidence="3" id="KW-1185">Reference proteome</keyword>
<dbReference type="PANTHER" id="PTHR43752:SF2">
    <property type="entry name" value="BNR_ASP-BOX REPEAT FAMILY PROTEIN"/>
    <property type="match status" value="1"/>
</dbReference>
<reference evidence="2 3" key="1">
    <citation type="submission" date="2020-04" db="EMBL/GenBank/DDBJ databases">
        <title>Complete genome of a Psychrophilic, Marine, Gas Vacuolate Bacterium Polaromonas vacuolata KCTC 22033T.</title>
        <authorList>
            <person name="Hwang K."/>
            <person name="Kim K.M."/>
        </authorList>
    </citation>
    <scope>NUCLEOTIDE SEQUENCE [LARGE SCALE GENOMIC DNA]</scope>
    <source>
        <strain evidence="2 3">KCTC 22033</strain>
    </source>
</reference>
<sequence length="448" mass="48714">MRRADQLLAFVLALAFVAAGAKTLLRAPPADYAFQPTAYKSFPLSDVVAAPAAAMPVSTPALSSPSLQYDAHFVSALPGQSVHAATLVELNNGNLRAVWFSGSREGAGDVTIQTAVLDTTAMQWGAEKTLLERHQIERDLWRYVKKIGNPVIGRAPDGSLYLWMVTVSLGGWAGSSISYMRSVDDGLSWSPMRRLVTSPFLNISTLVKGNPVALENGQIALPVYHEFATKFAEVLRLDANGQVLDKLRIPNSQTDLQPVLLPADEQNAQIFMRSGQAQSVMRSATVDGGKHWSPAEPIAWHNPDSALAGVTARDGTSWLALNTQQNTRQVLDLISAGKGASFDAARPMTVETSPTPGQLLSIEAYENLLSKELLAAGANAAQTAEYVASARRQLCGVKACSLEYSYPYLLQSRDGYMHLIYTWHRSRIKYLRFDPLKPLADTHVPTAH</sequence>
<dbReference type="CDD" id="cd15482">
    <property type="entry name" value="Sialidase_non-viral"/>
    <property type="match status" value="1"/>
</dbReference>
<dbReference type="RefSeq" id="WP_238342708.1">
    <property type="nucleotide sequence ID" value="NZ_CP051461.1"/>
</dbReference>
<dbReference type="AlphaFoldDB" id="A0A6H2H6K0"/>
<dbReference type="EMBL" id="CP051461">
    <property type="protein sequence ID" value="QJC55501.1"/>
    <property type="molecule type" value="Genomic_DNA"/>
</dbReference>
<organism evidence="2 3">
    <name type="scientific">Polaromonas vacuolata</name>
    <dbReference type="NCBI Taxonomy" id="37448"/>
    <lineage>
        <taxon>Bacteria</taxon>
        <taxon>Pseudomonadati</taxon>
        <taxon>Pseudomonadota</taxon>
        <taxon>Betaproteobacteria</taxon>
        <taxon>Burkholderiales</taxon>
        <taxon>Comamonadaceae</taxon>
        <taxon>Polaromonas</taxon>
    </lineage>
</organism>
<dbReference type="SUPFAM" id="SSF50939">
    <property type="entry name" value="Sialidases"/>
    <property type="match status" value="1"/>
</dbReference>
<dbReference type="PANTHER" id="PTHR43752">
    <property type="entry name" value="BNR/ASP-BOX REPEAT FAMILY PROTEIN"/>
    <property type="match status" value="1"/>
</dbReference>
<dbReference type="Proteomes" id="UP000502041">
    <property type="component" value="Chromosome"/>
</dbReference>
<dbReference type="KEGG" id="pvac:HC248_00781"/>
<evidence type="ECO:0000313" key="2">
    <source>
        <dbReference type="EMBL" id="QJC55501.1"/>
    </source>
</evidence>
<gene>
    <name evidence="2" type="ORF">HC248_00781</name>
</gene>
<dbReference type="Pfam" id="PF13088">
    <property type="entry name" value="BNR_2"/>
    <property type="match status" value="1"/>
</dbReference>
<evidence type="ECO:0000313" key="3">
    <source>
        <dbReference type="Proteomes" id="UP000502041"/>
    </source>
</evidence>
<dbReference type="InterPro" id="IPR011040">
    <property type="entry name" value="Sialidase"/>
</dbReference>
<protein>
    <recommendedName>
        <fullName evidence="1">Sialidase domain-containing protein</fullName>
    </recommendedName>
</protein>
<dbReference type="Gene3D" id="2.120.10.10">
    <property type="match status" value="1"/>
</dbReference>
<evidence type="ECO:0000259" key="1">
    <source>
        <dbReference type="Pfam" id="PF13088"/>
    </source>
</evidence>
<dbReference type="InterPro" id="IPR036278">
    <property type="entry name" value="Sialidase_sf"/>
</dbReference>
<feature type="domain" description="Sialidase" evidence="1">
    <location>
        <begin position="93"/>
        <end position="419"/>
    </location>
</feature>
<name>A0A6H2H6K0_9BURK</name>
<accession>A0A6H2H6K0</accession>
<proteinExistence type="predicted"/>